<sequence>MFRNCSKLCFAVWTPVLLAPKKKGSAAQSVKKTGSRYGEMKTLQFKKNHTDPSSMSAKRKTLNPAPEKEKEEGGSPHTYAFLTHDEVYFPWSGRSAELRYTDAQTEFRYIDSLLNAAQDMTTRQLSVLSLHRAQRDVLDAVEEPVITLMKAKQEEAEKGKKKGKKARGKSASKTNSNKNNKNNNNGGAGGGSRSSSSGKGGSGTTLLAHDRQLTSPSSVGNQSNASSVEKHNEQRNSAVKGKGPSAAGVSYFTL</sequence>
<feature type="compositionally biased region" description="Gly residues" evidence="1">
    <location>
        <begin position="186"/>
        <end position="203"/>
    </location>
</feature>
<proteinExistence type="predicted"/>
<organism evidence="2 3">
    <name type="scientific">Angomonas deanei</name>
    <dbReference type="NCBI Taxonomy" id="59799"/>
    <lineage>
        <taxon>Eukaryota</taxon>
        <taxon>Discoba</taxon>
        <taxon>Euglenozoa</taxon>
        <taxon>Kinetoplastea</taxon>
        <taxon>Metakinetoplastina</taxon>
        <taxon>Trypanosomatida</taxon>
        <taxon>Trypanosomatidae</taxon>
        <taxon>Strigomonadinae</taxon>
        <taxon>Angomonas</taxon>
    </lineage>
</organism>
<dbReference type="AlphaFoldDB" id="A0A7G2CIA9"/>
<feature type="region of interest" description="Disordered" evidence="1">
    <location>
        <begin position="41"/>
        <end position="77"/>
    </location>
</feature>
<evidence type="ECO:0000313" key="3">
    <source>
        <dbReference type="Proteomes" id="UP000515908"/>
    </source>
</evidence>
<reference evidence="2 3" key="1">
    <citation type="submission" date="2020-08" db="EMBL/GenBank/DDBJ databases">
        <authorList>
            <person name="Newling K."/>
            <person name="Davey J."/>
            <person name="Forrester S."/>
        </authorList>
    </citation>
    <scope>NUCLEOTIDE SEQUENCE [LARGE SCALE GENOMIC DNA]</scope>
    <source>
        <strain evidence="3">Crithidia deanei Carvalho (ATCC PRA-265)</strain>
    </source>
</reference>
<keyword evidence="3" id="KW-1185">Reference proteome</keyword>
<dbReference type="VEuPathDB" id="TriTrypDB:ADEAN_000708700"/>
<name>A0A7G2CIA9_9TRYP</name>
<accession>A0A7G2CIA9</accession>
<dbReference type="EMBL" id="LR877158">
    <property type="protein sequence ID" value="CAD2219578.1"/>
    <property type="molecule type" value="Genomic_DNA"/>
</dbReference>
<feature type="compositionally biased region" description="Polar residues" evidence="1">
    <location>
        <begin position="213"/>
        <end position="227"/>
    </location>
</feature>
<evidence type="ECO:0000256" key="1">
    <source>
        <dbReference type="SAM" id="MobiDB-lite"/>
    </source>
</evidence>
<protein>
    <submittedName>
        <fullName evidence="2">Uncharacterized protein</fullName>
    </submittedName>
</protein>
<evidence type="ECO:0000313" key="2">
    <source>
        <dbReference type="EMBL" id="CAD2219578.1"/>
    </source>
</evidence>
<feature type="compositionally biased region" description="Basic residues" evidence="1">
    <location>
        <begin position="159"/>
        <end position="170"/>
    </location>
</feature>
<feature type="region of interest" description="Disordered" evidence="1">
    <location>
        <begin position="152"/>
        <end position="254"/>
    </location>
</feature>
<dbReference type="Proteomes" id="UP000515908">
    <property type="component" value="Chromosome 14"/>
</dbReference>
<feature type="compositionally biased region" description="Low complexity" evidence="1">
    <location>
        <begin position="171"/>
        <end position="185"/>
    </location>
</feature>
<gene>
    <name evidence="2" type="ORF">ADEAN_000708700</name>
</gene>